<sequence>MEQDTRKEAAVDRLEPNHDPAYGRNTVDQHQTTRITEVDGALHGLQLWIVIGGMMLGVYLAGLDLTMLSTIVPTLTDYFGTINDVAWYESAYVLAVCAFIPLVGKMYTLFPNKSVYLAFMVVFEAGSMICAMATSSPVFIIGRAVNGIGSAGLLSGALLIIFAACTPAIRPVVTSFAMSLISVGSITGPLIAGALTDRVSWRWCFWIFLPIGGAVMAATLPILIPEQSPKPPVREAIQDLHRKLDVIGFIIFAGFTSMLLFATTWGGGMYPWSSPTIIGLLCGATALAFVFAFWINRAGEDALIPLSSLRRQSVAVGSVVMFLQGGATQMIPYFLPFWFQAIRGDSPITSAVHMLPSLLSNIAALIAFGALVRRSHYIPPWSIAGCTLASLGSGLLTTLSPTTTTAEWIGYQIITHLGRGMAFQAPVVSVQEQVPASEAATGLAVINLFMNLGCAIAVAASQTVFSNRLPGLLAQHAPGVDAKAVLDAGATRVRGLVATEDLPGLLLAYDKALTDMFYLPAVCSALACLASFGLEWRRIETDDNRKSDGENPDMSGKGSSSTSGNGSSSDT</sequence>
<comment type="similarity">
    <text evidence="2">Belongs to the major facilitator superfamily. TCR/Tet family.</text>
</comment>
<dbReference type="CDD" id="cd17502">
    <property type="entry name" value="MFS_Azr1_MDR_like"/>
    <property type="match status" value="1"/>
</dbReference>
<feature type="transmembrane region" description="Helical" evidence="7">
    <location>
        <begin position="439"/>
        <end position="460"/>
    </location>
</feature>
<keyword evidence="10" id="KW-1185">Reference proteome</keyword>
<dbReference type="Pfam" id="PF07690">
    <property type="entry name" value="MFS_1"/>
    <property type="match status" value="1"/>
</dbReference>
<evidence type="ECO:0000313" key="9">
    <source>
        <dbReference type="EMBL" id="KAK4110146.1"/>
    </source>
</evidence>
<evidence type="ECO:0000256" key="7">
    <source>
        <dbReference type="SAM" id="Phobius"/>
    </source>
</evidence>
<proteinExistence type="inferred from homology"/>
<evidence type="ECO:0000256" key="5">
    <source>
        <dbReference type="ARBA" id="ARBA00023136"/>
    </source>
</evidence>
<feature type="region of interest" description="Disordered" evidence="6">
    <location>
        <begin position="540"/>
        <end position="571"/>
    </location>
</feature>
<evidence type="ECO:0000313" key="10">
    <source>
        <dbReference type="Proteomes" id="UP001302812"/>
    </source>
</evidence>
<keyword evidence="4 7" id="KW-1133">Transmembrane helix</keyword>
<dbReference type="AlphaFoldDB" id="A0AAN6QP87"/>
<feature type="transmembrane region" description="Helical" evidence="7">
    <location>
        <begin position="45"/>
        <end position="65"/>
    </location>
</feature>
<protein>
    <submittedName>
        <fullName evidence="9">MFS general substrate transporter</fullName>
    </submittedName>
</protein>
<feature type="compositionally biased region" description="Basic and acidic residues" evidence="6">
    <location>
        <begin position="540"/>
        <end position="549"/>
    </location>
</feature>
<feature type="transmembrane region" description="Helical" evidence="7">
    <location>
        <begin position="244"/>
        <end position="265"/>
    </location>
</feature>
<dbReference type="PANTHER" id="PTHR23501:SF193">
    <property type="entry name" value="MULTIDRUG TRANSPORTER, PUTATIVE (AFU_ORTHOLOGUE AFUA_8G00940)-RELATED"/>
    <property type="match status" value="1"/>
</dbReference>
<organism evidence="9 10">
    <name type="scientific">Canariomyces notabilis</name>
    <dbReference type="NCBI Taxonomy" id="2074819"/>
    <lineage>
        <taxon>Eukaryota</taxon>
        <taxon>Fungi</taxon>
        <taxon>Dikarya</taxon>
        <taxon>Ascomycota</taxon>
        <taxon>Pezizomycotina</taxon>
        <taxon>Sordariomycetes</taxon>
        <taxon>Sordariomycetidae</taxon>
        <taxon>Sordariales</taxon>
        <taxon>Chaetomiaceae</taxon>
        <taxon>Canariomyces</taxon>
    </lineage>
</organism>
<feature type="compositionally biased region" description="Low complexity" evidence="6">
    <location>
        <begin position="555"/>
        <end position="571"/>
    </location>
</feature>
<dbReference type="InterPro" id="IPR020846">
    <property type="entry name" value="MFS_dom"/>
</dbReference>
<dbReference type="RefSeq" id="XP_064667716.1">
    <property type="nucleotide sequence ID" value="XM_064812728.1"/>
</dbReference>
<comment type="caution">
    <text evidence="9">The sequence shown here is derived from an EMBL/GenBank/DDBJ whole genome shotgun (WGS) entry which is preliminary data.</text>
</comment>
<feature type="transmembrane region" description="Helical" evidence="7">
    <location>
        <begin position="200"/>
        <end position="224"/>
    </location>
</feature>
<dbReference type="GO" id="GO:0005886">
    <property type="term" value="C:plasma membrane"/>
    <property type="evidence" value="ECO:0007669"/>
    <property type="project" value="TreeGrafter"/>
</dbReference>
<feature type="region of interest" description="Disordered" evidence="6">
    <location>
        <begin position="1"/>
        <end position="26"/>
    </location>
</feature>
<dbReference type="EMBL" id="MU853352">
    <property type="protein sequence ID" value="KAK4110146.1"/>
    <property type="molecule type" value="Genomic_DNA"/>
</dbReference>
<dbReference type="Proteomes" id="UP001302812">
    <property type="component" value="Unassembled WGS sequence"/>
</dbReference>
<evidence type="ECO:0000256" key="1">
    <source>
        <dbReference type="ARBA" id="ARBA00004141"/>
    </source>
</evidence>
<reference evidence="9" key="1">
    <citation type="journal article" date="2023" name="Mol. Phylogenet. Evol.">
        <title>Genome-scale phylogeny and comparative genomics of the fungal order Sordariales.</title>
        <authorList>
            <person name="Hensen N."/>
            <person name="Bonometti L."/>
            <person name="Westerberg I."/>
            <person name="Brannstrom I.O."/>
            <person name="Guillou S."/>
            <person name="Cros-Aarteil S."/>
            <person name="Calhoun S."/>
            <person name="Haridas S."/>
            <person name="Kuo A."/>
            <person name="Mondo S."/>
            <person name="Pangilinan J."/>
            <person name="Riley R."/>
            <person name="LaButti K."/>
            <person name="Andreopoulos B."/>
            <person name="Lipzen A."/>
            <person name="Chen C."/>
            <person name="Yan M."/>
            <person name="Daum C."/>
            <person name="Ng V."/>
            <person name="Clum A."/>
            <person name="Steindorff A."/>
            <person name="Ohm R.A."/>
            <person name="Martin F."/>
            <person name="Silar P."/>
            <person name="Natvig D.O."/>
            <person name="Lalanne C."/>
            <person name="Gautier V."/>
            <person name="Ament-Velasquez S.L."/>
            <person name="Kruys A."/>
            <person name="Hutchinson M.I."/>
            <person name="Powell A.J."/>
            <person name="Barry K."/>
            <person name="Miller A.N."/>
            <person name="Grigoriev I.V."/>
            <person name="Debuchy R."/>
            <person name="Gladieux P."/>
            <person name="Hiltunen Thoren M."/>
            <person name="Johannesson H."/>
        </authorList>
    </citation>
    <scope>NUCLEOTIDE SEQUENCE</scope>
    <source>
        <strain evidence="9">CBS 508.74</strain>
    </source>
</reference>
<feature type="domain" description="Major facilitator superfamily (MFS) profile" evidence="8">
    <location>
        <begin position="50"/>
        <end position="539"/>
    </location>
</feature>
<gene>
    <name evidence="9" type="ORF">N656DRAFT_736585</name>
</gene>
<feature type="transmembrane region" description="Helical" evidence="7">
    <location>
        <begin position="147"/>
        <end position="165"/>
    </location>
</feature>
<feature type="transmembrane region" description="Helical" evidence="7">
    <location>
        <begin position="85"/>
        <end position="103"/>
    </location>
</feature>
<accession>A0AAN6QP87</accession>
<dbReference type="PROSITE" id="PS50850">
    <property type="entry name" value="MFS"/>
    <property type="match status" value="1"/>
</dbReference>
<evidence type="ECO:0000256" key="6">
    <source>
        <dbReference type="SAM" id="MobiDB-lite"/>
    </source>
</evidence>
<dbReference type="PANTHER" id="PTHR23501">
    <property type="entry name" value="MAJOR FACILITATOR SUPERFAMILY"/>
    <property type="match status" value="1"/>
</dbReference>
<evidence type="ECO:0000256" key="4">
    <source>
        <dbReference type="ARBA" id="ARBA00022989"/>
    </source>
</evidence>
<dbReference type="InterPro" id="IPR036259">
    <property type="entry name" value="MFS_trans_sf"/>
</dbReference>
<feature type="transmembrane region" description="Helical" evidence="7">
    <location>
        <begin position="277"/>
        <end position="295"/>
    </location>
</feature>
<name>A0AAN6QP87_9PEZI</name>
<feature type="transmembrane region" description="Helical" evidence="7">
    <location>
        <begin position="351"/>
        <end position="372"/>
    </location>
</feature>
<dbReference type="GeneID" id="89936853"/>
<feature type="transmembrane region" description="Helical" evidence="7">
    <location>
        <begin position="517"/>
        <end position="536"/>
    </location>
</feature>
<comment type="subcellular location">
    <subcellularLocation>
        <location evidence="1">Membrane</location>
        <topology evidence="1">Multi-pass membrane protein</topology>
    </subcellularLocation>
</comment>
<dbReference type="Gene3D" id="1.20.1250.20">
    <property type="entry name" value="MFS general substrate transporter like domains"/>
    <property type="match status" value="2"/>
</dbReference>
<feature type="compositionally biased region" description="Basic and acidic residues" evidence="6">
    <location>
        <begin position="1"/>
        <end position="18"/>
    </location>
</feature>
<dbReference type="GO" id="GO:0022857">
    <property type="term" value="F:transmembrane transporter activity"/>
    <property type="evidence" value="ECO:0007669"/>
    <property type="project" value="InterPro"/>
</dbReference>
<feature type="transmembrane region" description="Helical" evidence="7">
    <location>
        <begin position="115"/>
        <end position="141"/>
    </location>
</feature>
<dbReference type="InterPro" id="IPR011701">
    <property type="entry name" value="MFS"/>
</dbReference>
<keyword evidence="3 7" id="KW-0812">Transmembrane</keyword>
<evidence type="ECO:0000259" key="8">
    <source>
        <dbReference type="PROSITE" id="PS50850"/>
    </source>
</evidence>
<feature type="transmembrane region" description="Helical" evidence="7">
    <location>
        <begin position="172"/>
        <end position="194"/>
    </location>
</feature>
<dbReference type="SUPFAM" id="SSF103473">
    <property type="entry name" value="MFS general substrate transporter"/>
    <property type="match status" value="2"/>
</dbReference>
<evidence type="ECO:0000256" key="2">
    <source>
        <dbReference type="ARBA" id="ARBA00007520"/>
    </source>
</evidence>
<keyword evidence="5 7" id="KW-0472">Membrane</keyword>
<evidence type="ECO:0000256" key="3">
    <source>
        <dbReference type="ARBA" id="ARBA00022692"/>
    </source>
</evidence>
<reference evidence="9" key="2">
    <citation type="submission" date="2023-05" db="EMBL/GenBank/DDBJ databases">
        <authorList>
            <consortium name="Lawrence Berkeley National Laboratory"/>
            <person name="Steindorff A."/>
            <person name="Hensen N."/>
            <person name="Bonometti L."/>
            <person name="Westerberg I."/>
            <person name="Brannstrom I.O."/>
            <person name="Guillou S."/>
            <person name="Cros-Aarteil S."/>
            <person name="Calhoun S."/>
            <person name="Haridas S."/>
            <person name="Kuo A."/>
            <person name="Mondo S."/>
            <person name="Pangilinan J."/>
            <person name="Riley R."/>
            <person name="Labutti K."/>
            <person name="Andreopoulos B."/>
            <person name="Lipzen A."/>
            <person name="Chen C."/>
            <person name="Yanf M."/>
            <person name="Daum C."/>
            <person name="Ng V."/>
            <person name="Clum A."/>
            <person name="Ohm R."/>
            <person name="Martin F."/>
            <person name="Silar P."/>
            <person name="Natvig D."/>
            <person name="Lalanne C."/>
            <person name="Gautier V."/>
            <person name="Ament-Velasquez S.L."/>
            <person name="Kruys A."/>
            <person name="Hutchinson M.I."/>
            <person name="Powell A.J."/>
            <person name="Barry K."/>
            <person name="Miller A.N."/>
            <person name="Grigoriev I.V."/>
            <person name="Debuchy R."/>
            <person name="Gladieux P."/>
            <person name="Thoren M.H."/>
            <person name="Johannesson H."/>
        </authorList>
    </citation>
    <scope>NUCLEOTIDE SEQUENCE</scope>
    <source>
        <strain evidence="9">CBS 508.74</strain>
    </source>
</reference>
<feature type="transmembrane region" description="Helical" evidence="7">
    <location>
        <begin position="316"/>
        <end position="339"/>
    </location>
</feature>